<dbReference type="GO" id="GO:0048608">
    <property type="term" value="P:reproductive structure development"/>
    <property type="evidence" value="ECO:0007669"/>
    <property type="project" value="UniProtKB-ARBA"/>
</dbReference>
<comment type="similarity">
    <text evidence="3">Belongs to the oleosin family.</text>
</comment>
<evidence type="ECO:0000256" key="7">
    <source>
        <dbReference type="ARBA" id="ARBA00023136"/>
    </source>
</evidence>
<evidence type="ECO:0000256" key="1">
    <source>
        <dbReference type="ARBA" id="ARBA00004141"/>
    </source>
</evidence>
<comment type="subcellular location">
    <subcellularLocation>
        <location evidence="2">Lipid droplet</location>
    </subcellularLocation>
    <subcellularLocation>
        <location evidence="1">Membrane</location>
        <topology evidence="1">Multi-pass membrane protein</topology>
    </subcellularLocation>
</comment>
<keyword evidence="7 8" id="KW-0472">Membrane</keyword>
<feature type="transmembrane region" description="Helical" evidence="8">
    <location>
        <begin position="63"/>
        <end position="92"/>
    </location>
</feature>
<evidence type="ECO:0008006" key="11">
    <source>
        <dbReference type="Google" id="ProtNLM"/>
    </source>
</evidence>
<organism evidence="9 10">
    <name type="scientific">Kalanchoe fedtschenkoi</name>
    <name type="common">Lavender scallops</name>
    <name type="synonym">South American air plant</name>
    <dbReference type="NCBI Taxonomy" id="63787"/>
    <lineage>
        <taxon>Eukaryota</taxon>
        <taxon>Viridiplantae</taxon>
        <taxon>Streptophyta</taxon>
        <taxon>Embryophyta</taxon>
        <taxon>Tracheophyta</taxon>
        <taxon>Spermatophyta</taxon>
        <taxon>Magnoliopsida</taxon>
        <taxon>eudicotyledons</taxon>
        <taxon>Gunneridae</taxon>
        <taxon>Pentapetalae</taxon>
        <taxon>Saxifragales</taxon>
        <taxon>Crassulaceae</taxon>
        <taxon>Kalanchoe</taxon>
    </lineage>
</organism>
<sequence>MADRVQLLTSTHRGGITTSSVVYASLAGVAISGPLLGMMGFCFLASATLLVVTSPLLIIFSPLIFLAGVVVTFSLAGFAVAVVTAVAGLSAIGWTMKSLSRGGDWAGGGVSEDPVKGVAGQGRDWAGYLQTKVGQHDSRVNRG</sequence>
<protein>
    <recommendedName>
        <fullName evidence="11">Oleosin</fullName>
    </recommendedName>
</protein>
<keyword evidence="10" id="KW-1185">Reference proteome</keyword>
<dbReference type="GO" id="GO:0016020">
    <property type="term" value="C:membrane"/>
    <property type="evidence" value="ECO:0007669"/>
    <property type="project" value="UniProtKB-SubCell"/>
</dbReference>
<dbReference type="Gramene" id="Kaladp0051s0098.1.v1.1">
    <property type="protein sequence ID" value="Kaladp0051s0098.1.v1.1.CDS.1"/>
    <property type="gene ID" value="Kaladp0051s0098.v1.1"/>
</dbReference>
<evidence type="ECO:0000256" key="3">
    <source>
        <dbReference type="ARBA" id="ARBA00010858"/>
    </source>
</evidence>
<dbReference type="PANTHER" id="PTHR33203:SF37">
    <property type="entry name" value="GLYCINE-RICH PROTEIN _ OLEOSIN"/>
    <property type="match status" value="1"/>
</dbReference>
<dbReference type="EnsemblPlants" id="Kaladp0051s0098.1.v1.1">
    <property type="protein sequence ID" value="Kaladp0051s0098.1.v1.1.CDS.1"/>
    <property type="gene ID" value="Kaladp0051s0098.v1.1"/>
</dbReference>
<dbReference type="PANTHER" id="PTHR33203">
    <property type="entry name" value="OLEOSIN"/>
    <property type="match status" value="1"/>
</dbReference>
<dbReference type="Pfam" id="PF01277">
    <property type="entry name" value="Oleosin"/>
    <property type="match status" value="1"/>
</dbReference>
<dbReference type="GO" id="GO:0012511">
    <property type="term" value="C:monolayer-surrounded lipid storage body"/>
    <property type="evidence" value="ECO:0007669"/>
    <property type="project" value="InterPro"/>
</dbReference>
<proteinExistence type="inferred from homology"/>
<keyword evidence="4" id="KW-0551">Lipid droplet</keyword>
<evidence type="ECO:0000256" key="4">
    <source>
        <dbReference type="ARBA" id="ARBA00022677"/>
    </source>
</evidence>
<dbReference type="GO" id="GO:0019915">
    <property type="term" value="P:lipid storage"/>
    <property type="evidence" value="ECO:0007669"/>
    <property type="project" value="TreeGrafter"/>
</dbReference>
<name>A0A7N0U2C6_KALFE</name>
<dbReference type="AlphaFoldDB" id="A0A7N0U2C6"/>
<evidence type="ECO:0000256" key="8">
    <source>
        <dbReference type="SAM" id="Phobius"/>
    </source>
</evidence>
<keyword evidence="6 8" id="KW-1133">Transmembrane helix</keyword>
<evidence type="ECO:0000313" key="9">
    <source>
        <dbReference type="EnsemblPlants" id="Kaladp0051s0098.1.v1.1.CDS.1"/>
    </source>
</evidence>
<accession>A0A7N0U2C6</accession>
<evidence type="ECO:0000256" key="5">
    <source>
        <dbReference type="ARBA" id="ARBA00022692"/>
    </source>
</evidence>
<dbReference type="Proteomes" id="UP000594263">
    <property type="component" value="Unplaced"/>
</dbReference>
<evidence type="ECO:0000256" key="2">
    <source>
        <dbReference type="ARBA" id="ARBA00004502"/>
    </source>
</evidence>
<feature type="transmembrane region" description="Helical" evidence="8">
    <location>
        <begin position="21"/>
        <end position="51"/>
    </location>
</feature>
<dbReference type="OMA" id="AWICREV"/>
<keyword evidence="5 8" id="KW-0812">Transmembrane</keyword>
<dbReference type="InterPro" id="IPR000136">
    <property type="entry name" value="Oleosin"/>
</dbReference>
<evidence type="ECO:0000313" key="10">
    <source>
        <dbReference type="Proteomes" id="UP000594263"/>
    </source>
</evidence>
<reference evidence="9" key="1">
    <citation type="submission" date="2021-01" db="UniProtKB">
        <authorList>
            <consortium name="EnsemblPlants"/>
        </authorList>
    </citation>
    <scope>IDENTIFICATION</scope>
</reference>
<evidence type="ECO:0000256" key="6">
    <source>
        <dbReference type="ARBA" id="ARBA00022989"/>
    </source>
</evidence>
<dbReference type="GO" id="GO:0009791">
    <property type="term" value="P:post-embryonic development"/>
    <property type="evidence" value="ECO:0007669"/>
    <property type="project" value="UniProtKB-ARBA"/>
</dbReference>